<comment type="caution">
    <text evidence="2">The sequence shown here is derived from an EMBL/GenBank/DDBJ whole genome shotgun (WGS) entry which is preliminary data.</text>
</comment>
<proteinExistence type="predicted"/>
<protein>
    <submittedName>
        <fullName evidence="2">Uncharacterized protein</fullName>
    </submittedName>
</protein>
<evidence type="ECO:0000313" key="3">
    <source>
        <dbReference type="Proteomes" id="UP000233551"/>
    </source>
</evidence>
<reference evidence="2 3" key="1">
    <citation type="submission" date="2017-11" db="EMBL/GenBank/DDBJ databases">
        <title>De-novo sequencing of pomegranate (Punica granatum L.) genome.</title>
        <authorList>
            <person name="Akparov Z."/>
            <person name="Amiraslanov A."/>
            <person name="Hajiyeva S."/>
            <person name="Abbasov M."/>
            <person name="Kaur K."/>
            <person name="Hamwieh A."/>
            <person name="Solovyev V."/>
            <person name="Salamov A."/>
            <person name="Braich B."/>
            <person name="Kosarev P."/>
            <person name="Mahmoud A."/>
            <person name="Hajiyev E."/>
            <person name="Babayeva S."/>
            <person name="Izzatullayeva V."/>
            <person name="Mammadov A."/>
            <person name="Mammadov A."/>
            <person name="Sharifova S."/>
            <person name="Ojaghi J."/>
            <person name="Eynullazada K."/>
            <person name="Bayramov B."/>
            <person name="Abdulazimova A."/>
            <person name="Shahmuradov I."/>
        </authorList>
    </citation>
    <scope>NUCLEOTIDE SEQUENCE [LARGE SCALE GENOMIC DNA]</scope>
    <source>
        <strain evidence="3">cv. AG2017</strain>
        <tissue evidence="2">Leaf</tissue>
    </source>
</reference>
<evidence type="ECO:0000313" key="2">
    <source>
        <dbReference type="EMBL" id="PKI77993.1"/>
    </source>
</evidence>
<dbReference type="Proteomes" id="UP000233551">
    <property type="component" value="Unassembled WGS sequence"/>
</dbReference>
<organism evidence="2 3">
    <name type="scientific">Punica granatum</name>
    <name type="common">Pomegranate</name>
    <dbReference type="NCBI Taxonomy" id="22663"/>
    <lineage>
        <taxon>Eukaryota</taxon>
        <taxon>Viridiplantae</taxon>
        <taxon>Streptophyta</taxon>
        <taxon>Embryophyta</taxon>
        <taxon>Tracheophyta</taxon>
        <taxon>Spermatophyta</taxon>
        <taxon>Magnoliopsida</taxon>
        <taxon>eudicotyledons</taxon>
        <taxon>Gunneridae</taxon>
        <taxon>Pentapetalae</taxon>
        <taxon>rosids</taxon>
        <taxon>malvids</taxon>
        <taxon>Myrtales</taxon>
        <taxon>Lythraceae</taxon>
        <taxon>Punica</taxon>
    </lineage>
</organism>
<name>A0A2I0LBD1_PUNGR</name>
<dbReference type="AlphaFoldDB" id="A0A2I0LBD1"/>
<gene>
    <name evidence="2" type="ORF">CRG98_001613</name>
</gene>
<feature type="region of interest" description="Disordered" evidence="1">
    <location>
        <begin position="1"/>
        <end position="20"/>
    </location>
</feature>
<accession>A0A2I0LBD1</accession>
<evidence type="ECO:0000256" key="1">
    <source>
        <dbReference type="SAM" id="MobiDB-lite"/>
    </source>
</evidence>
<sequence>MRSRGRDRAVRARGREREKREGDLARVGEARLGYELKRERRRRNATYSCHEIDGGWVWSTQFCASWAILRSWVGTFCGLITITTKAVPPKLVMVTPTSRTQSSASARRFDPQACGWAFGFNAFDLQGYDSIAMIRSCHFAESMSLV</sequence>
<keyword evidence="3" id="KW-1185">Reference proteome</keyword>
<dbReference type="EMBL" id="PGOL01000065">
    <property type="protein sequence ID" value="PKI77993.1"/>
    <property type="molecule type" value="Genomic_DNA"/>
</dbReference>